<dbReference type="PANTHER" id="PTHR11735:SF11">
    <property type="entry name" value="TRNA THREONYLCARBAMOYLADENOSINE BIOSYNTHESIS PROTEIN TSAB"/>
    <property type="match status" value="1"/>
</dbReference>
<evidence type="ECO:0000313" key="3">
    <source>
        <dbReference type="EMBL" id="MBE9067094.1"/>
    </source>
</evidence>
<sequence>MFGLALHTSTPELGLAISDFDTIHRHQDWTLGRDLSSQLHALLQGFMPPQHWQDLDFIAVCIGPGGFTGTRIGVATARTLAQQLNIPLFGISALAAVAHHTMASDPAATDIAITMPAKRGAVYGAVYSWTGTTLTSTLADVVLPASDWELKQTQWPKPLMQVGLESGVGLAETTTSLLQLGHDQWQTGSPPDWREVTPFYGQHPVTT</sequence>
<dbReference type="Gene3D" id="3.30.420.40">
    <property type="match status" value="2"/>
</dbReference>
<evidence type="ECO:0000313" key="4">
    <source>
        <dbReference type="Proteomes" id="UP000615026"/>
    </source>
</evidence>
<protein>
    <submittedName>
        <fullName evidence="3">tRNA (Adenosine(37)-N6)-threonylcarbamoyltransferase complex dimerization subunit type 1 TsaB</fullName>
    </submittedName>
</protein>
<dbReference type="AlphaFoldDB" id="A0A928ZTT1"/>
<name>A0A928ZTT1_LEPEC</name>
<feature type="region of interest" description="Disordered" evidence="1">
    <location>
        <begin position="182"/>
        <end position="207"/>
    </location>
</feature>
<dbReference type="NCBIfam" id="TIGR03725">
    <property type="entry name" value="T6A_YeaZ"/>
    <property type="match status" value="1"/>
</dbReference>
<dbReference type="GO" id="GO:0005829">
    <property type="term" value="C:cytosol"/>
    <property type="evidence" value="ECO:0007669"/>
    <property type="project" value="TreeGrafter"/>
</dbReference>
<proteinExistence type="predicted"/>
<dbReference type="SUPFAM" id="SSF53067">
    <property type="entry name" value="Actin-like ATPase domain"/>
    <property type="match status" value="2"/>
</dbReference>
<feature type="domain" description="Gcp-like" evidence="2">
    <location>
        <begin position="52"/>
        <end position="148"/>
    </location>
</feature>
<evidence type="ECO:0000259" key="2">
    <source>
        <dbReference type="Pfam" id="PF00814"/>
    </source>
</evidence>
<dbReference type="Proteomes" id="UP000615026">
    <property type="component" value="Unassembled WGS sequence"/>
</dbReference>
<dbReference type="RefSeq" id="WP_193993065.1">
    <property type="nucleotide sequence ID" value="NZ_JADEXP010000075.1"/>
</dbReference>
<dbReference type="InterPro" id="IPR000905">
    <property type="entry name" value="Gcp-like_dom"/>
</dbReference>
<reference evidence="3" key="1">
    <citation type="submission" date="2020-10" db="EMBL/GenBank/DDBJ databases">
        <authorList>
            <person name="Castelo-Branco R."/>
            <person name="Eusebio N."/>
            <person name="Adriana R."/>
            <person name="Vieira A."/>
            <person name="Brugerolle De Fraissinette N."/>
            <person name="Rezende De Castro R."/>
            <person name="Schneider M.P."/>
            <person name="Vasconcelos V."/>
            <person name="Leao P.N."/>
        </authorList>
    </citation>
    <scope>NUCLEOTIDE SEQUENCE</scope>
    <source>
        <strain evidence="3">LEGE 11479</strain>
    </source>
</reference>
<dbReference type="PANTHER" id="PTHR11735">
    <property type="entry name" value="TRNA N6-ADENOSINE THREONYLCARBAMOYLTRANSFERASE"/>
    <property type="match status" value="1"/>
</dbReference>
<gene>
    <name evidence="3" type="primary">tsaB</name>
    <name evidence="3" type="ORF">IQ260_10550</name>
</gene>
<dbReference type="InterPro" id="IPR022496">
    <property type="entry name" value="T6A_TsaB"/>
</dbReference>
<evidence type="ECO:0000256" key="1">
    <source>
        <dbReference type="SAM" id="MobiDB-lite"/>
    </source>
</evidence>
<dbReference type="InterPro" id="IPR043129">
    <property type="entry name" value="ATPase_NBD"/>
</dbReference>
<comment type="caution">
    <text evidence="3">The sequence shown here is derived from an EMBL/GenBank/DDBJ whole genome shotgun (WGS) entry which is preliminary data.</text>
</comment>
<dbReference type="EMBL" id="JADEXP010000075">
    <property type="protein sequence ID" value="MBE9067094.1"/>
    <property type="molecule type" value="Genomic_DNA"/>
</dbReference>
<dbReference type="Pfam" id="PF00814">
    <property type="entry name" value="TsaD"/>
    <property type="match status" value="1"/>
</dbReference>
<accession>A0A928ZTT1</accession>
<dbReference type="GO" id="GO:0002949">
    <property type="term" value="P:tRNA threonylcarbamoyladenosine modification"/>
    <property type="evidence" value="ECO:0007669"/>
    <property type="project" value="InterPro"/>
</dbReference>
<organism evidence="3 4">
    <name type="scientific">Leptolyngbya cf. ectocarpi LEGE 11479</name>
    <dbReference type="NCBI Taxonomy" id="1828722"/>
    <lineage>
        <taxon>Bacteria</taxon>
        <taxon>Bacillati</taxon>
        <taxon>Cyanobacteriota</taxon>
        <taxon>Cyanophyceae</taxon>
        <taxon>Leptolyngbyales</taxon>
        <taxon>Leptolyngbyaceae</taxon>
        <taxon>Leptolyngbya group</taxon>
        <taxon>Leptolyngbya</taxon>
    </lineage>
</organism>
<keyword evidence="4" id="KW-1185">Reference proteome</keyword>